<gene>
    <name evidence="3" type="ORF">HK17_11865</name>
</gene>
<sequence length="129" mass="15172">MIIHKNKHAAFSPRRQPDGVRCAVKGSSRRSRMLYLARLHVVMGAVRTFHVAYAGLQRVGRLPSMVWLLTPYAQWKREQNAKKWQRALNETWPEFYEKVERNHAKNPWLPPISENPPQVCQNLVKRSSW</sequence>
<evidence type="ECO:0000313" key="3">
    <source>
        <dbReference type="EMBL" id="OUI96315.1"/>
    </source>
</evidence>
<dbReference type="AlphaFoldDB" id="A0A252AXP2"/>
<reference evidence="4" key="1">
    <citation type="submission" date="2014-06" db="EMBL/GenBank/DDBJ databases">
        <authorList>
            <person name="Winans N.J."/>
            <person name="Newell P.D."/>
            <person name="Douglas A.E."/>
        </authorList>
    </citation>
    <scope>NUCLEOTIDE SEQUENCE [LARGE SCALE GENOMIC DNA]</scope>
</reference>
<feature type="transmembrane region" description="Helical" evidence="2">
    <location>
        <begin position="35"/>
        <end position="56"/>
    </location>
</feature>
<keyword evidence="2" id="KW-0472">Membrane</keyword>
<dbReference type="EMBL" id="JOPA01000004">
    <property type="protein sequence ID" value="OUI96315.1"/>
    <property type="molecule type" value="Genomic_DNA"/>
</dbReference>
<protein>
    <submittedName>
        <fullName evidence="3">Uncharacterized protein</fullName>
    </submittedName>
</protein>
<accession>A0A252AXP2</accession>
<comment type="caution">
    <text evidence="3">The sequence shown here is derived from an EMBL/GenBank/DDBJ whole genome shotgun (WGS) entry which is preliminary data.</text>
</comment>
<evidence type="ECO:0000256" key="1">
    <source>
        <dbReference type="SAM" id="MobiDB-lite"/>
    </source>
</evidence>
<dbReference type="RefSeq" id="WP_086658684.1">
    <property type="nucleotide sequence ID" value="NZ_JBJJWX010000001.1"/>
</dbReference>
<dbReference type="Proteomes" id="UP000194641">
    <property type="component" value="Unassembled WGS sequence"/>
</dbReference>
<keyword evidence="2" id="KW-0812">Transmembrane</keyword>
<proteinExistence type="predicted"/>
<organism evidence="3 4">
    <name type="scientific">Acetobacter indonesiensis</name>
    <dbReference type="NCBI Taxonomy" id="104101"/>
    <lineage>
        <taxon>Bacteria</taxon>
        <taxon>Pseudomonadati</taxon>
        <taxon>Pseudomonadota</taxon>
        <taxon>Alphaproteobacteria</taxon>
        <taxon>Acetobacterales</taxon>
        <taxon>Acetobacteraceae</taxon>
        <taxon>Acetobacter</taxon>
    </lineage>
</organism>
<evidence type="ECO:0000313" key="4">
    <source>
        <dbReference type="Proteomes" id="UP000194641"/>
    </source>
</evidence>
<evidence type="ECO:0000256" key="2">
    <source>
        <dbReference type="SAM" id="Phobius"/>
    </source>
</evidence>
<name>A0A252AXP2_9PROT</name>
<keyword evidence="2" id="KW-1133">Transmembrane helix</keyword>
<feature type="region of interest" description="Disordered" evidence="1">
    <location>
        <begin position="1"/>
        <end position="21"/>
    </location>
</feature>